<gene>
    <name evidence="2" type="ORF">QR680_004790</name>
</gene>
<dbReference type="Proteomes" id="UP001175271">
    <property type="component" value="Unassembled WGS sequence"/>
</dbReference>
<comment type="caution">
    <text evidence="2">The sequence shown here is derived from an EMBL/GenBank/DDBJ whole genome shotgun (WGS) entry which is preliminary data.</text>
</comment>
<evidence type="ECO:0000313" key="2">
    <source>
        <dbReference type="EMBL" id="KAK0409836.1"/>
    </source>
</evidence>
<organism evidence="2 3">
    <name type="scientific">Steinernema hermaphroditum</name>
    <dbReference type="NCBI Taxonomy" id="289476"/>
    <lineage>
        <taxon>Eukaryota</taxon>
        <taxon>Metazoa</taxon>
        <taxon>Ecdysozoa</taxon>
        <taxon>Nematoda</taxon>
        <taxon>Chromadorea</taxon>
        <taxon>Rhabditida</taxon>
        <taxon>Tylenchina</taxon>
        <taxon>Panagrolaimomorpha</taxon>
        <taxon>Strongyloidoidea</taxon>
        <taxon>Steinernematidae</taxon>
        <taxon>Steinernema</taxon>
    </lineage>
</organism>
<feature type="region of interest" description="Disordered" evidence="1">
    <location>
        <begin position="1"/>
        <end position="49"/>
    </location>
</feature>
<proteinExistence type="predicted"/>
<dbReference type="EMBL" id="JAUCMV010000003">
    <property type="protein sequence ID" value="KAK0409836.1"/>
    <property type="molecule type" value="Genomic_DNA"/>
</dbReference>
<sequence length="98" mass="11197">MNVHSDARVEQSGCGRNGDEAGKFELTRGKEDGFSSEEHRKAKHREEELENQVNMLKSSLIDCETRLKSSEETVKVRDQNIWNTQYSKRACCFVSLCA</sequence>
<accession>A0AA39HPU1</accession>
<reference evidence="2" key="1">
    <citation type="submission" date="2023-06" db="EMBL/GenBank/DDBJ databases">
        <title>Genomic analysis of the entomopathogenic nematode Steinernema hermaphroditum.</title>
        <authorList>
            <person name="Schwarz E.M."/>
            <person name="Heppert J.K."/>
            <person name="Baniya A."/>
            <person name="Schwartz H.T."/>
            <person name="Tan C.-H."/>
            <person name="Antoshechkin I."/>
            <person name="Sternberg P.W."/>
            <person name="Goodrich-Blair H."/>
            <person name="Dillman A.R."/>
        </authorList>
    </citation>
    <scope>NUCLEOTIDE SEQUENCE</scope>
    <source>
        <strain evidence="2">PS9179</strain>
        <tissue evidence="2">Whole animal</tissue>
    </source>
</reference>
<protein>
    <submittedName>
        <fullName evidence="2">Uncharacterized protein</fullName>
    </submittedName>
</protein>
<dbReference type="AlphaFoldDB" id="A0AA39HPU1"/>
<name>A0AA39HPU1_9BILA</name>
<keyword evidence="3" id="KW-1185">Reference proteome</keyword>
<feature type="compositionally biased region" description="Basic and acidic residues" evidence="1">
    <location>
        <begin position="17"/>
        <end position="47"/>
    </location>
</feature>
<evidence type="ECO:0000256" key="1">
    <source>
        <dbReference type="SAM" id="MobiDB-lite"/>
    </source>
</evidence>
<evidence type="ECO:0000313" key="3">
    <source>
        <dbReference type="Proteomes" id="UP001175271"/>
    </source>
</evidence>